<dbReference type="GO" id="GO:0004252">
    <property type="term" value="F:serine-type endopeptidase activity"/>
    <property type="evidence" value="ECO:0007669"/>
    <property type="project" value="UniProtKB-UniRule"/>
</dbReference>
<evidence type="ECO:0000256" key="8">
    <source>
        <dbReference type="SAM" id="SignalP"/>
    </source>
</evidence>
<keyword evidence="8" id="KW-0732">Signal</keyword>
<dbReference type="PROSITE" id="PS00136">
    <property type="entry name" value="SUBTILASE_ASP"/>
    <property type="match status" value="1"/>
</dbReference>
<feature type="active site" description="Charge relay system" evidence="5 6">
    <location>
        <position position="202"/>
    </location>
</feature>
<feature type="signal peptide" evidence="8">
    <location>
        <begin position="1"/>
        <end position="19"/>
    </location>
</feature>
<dbReference type="InterPro" id="IPR013783">
    <property type="entry name" value="Ig-like_fold"/>
</dbReference>
<evidence type="ECO:0000313" key="10">
    <source>
        <dbReference type="EMBL" id="MBB4681518.1"/>
    </source>
</evidence>
<dbReference type="Pfam" id="PF00082">
    <property type="entry name" value="Peptidase_S8"/>
    <property type="match status" value="1"/>
</dbReference>
<evidence type="ECO:0000259" key="9">
    <source>
        <dbReference type="Pfam" id="PF00082"/>
    </source>
</evidence>
<protein>
    <submittedName>
        <fullName evidence="10">Subtilisin family serine protease</fullName>
    </submittedName>
</protein>
<dbReference type="InterPro" id="IPR050131">
    <property type="entry name" value="Peptidase_S8_subtilisin-like"/>
</dbReference>
<organism evidence="10 11">
    <name type="scientific">Crossiella cryophila</name>
    <dbReference type="NCBI Taxonomy" id="43355"/>
    <lineage>
        <taxon>Bacteria</taxon>
        <taxon>Bacillati</taxon>
        <taxon>Actinomycetota</taxon>
        <taxon>Actinomycetes</taxon>
        <taxon>Pseudonocardiales</taxon>
        <taxon>Pseudonocardiaceae</taxon>
        <taxon>Crossiella</taxon>
    </lineage>
</organism>
<keyword evidence="11" id="KW-1185">Reference proteome</keyword>
<dbReference type="InterPro" id="IPR023828">
    <property type="entry name" value="Peptidase_S8_Ser-AS"/>
</dbReference>
<reference evidence="10 11" key="1">
    <citation type="submission" date="2020-08" db="EMBL/GenBank/DDBJ databases">
        <title>Sequencing the genomes of 1000 actinobacteria strains.</title>
        <authorList>
            <person name="Klenk H.-P."/>
        </authorList>
    </citation>
    <scope>NUCLEOTIDE SEQUENCE [LARGE SCALE GENOMIC DNA]</scope>
    <source>
        <strain evidence="10 11">DSM 44230</strain>
    </source>
</reference>
<comment type="similarity">
    <text evidence="1 6 7">Belongs to the peptidase S8 family.</text>
</comment>
<evidence type="ECO:0000256" key="6">
    <source>
        <dbReference type="PROSITE-ProRule" id="PRU01240"/>
    </source>
</evidence>
<proteinExistence type="inferred from homology"/>
<feature type="chain" id="PRO_5031106159" evidence="8">
    <location>
        <begin position="20"/>
        <end position="1068"/>
    </location>
</feature>
<evidence type="ECO:0000256" key="4">
    <source>
        <dbReference type="ARBA" id="ARBA00022825"/>
    </source>
</evidence>
<dbReference type="RefSeq" id="WP_185008153.1">
    <property type="nucleotide sequence ID" value="NZ_BAAAUI010000012.1"/>
</dbReference>
<dbReference type="PANTHER" id="PTHR43806:SF11">
    <property type="entry name" value="CEREVISIN-RELATED"/>
    <property type="match status" value="1"/>
</dbReference>
<dbReference type="Proteomes" id="UP000533598">
    <property type="component" value="Unassembled WGS sequence"/>
</dbReference>
<evidence type="ECO:0000313" key="11">
    <source>
        <dbReference type="Proteomes" id="UP000533598"/>
    </source>
</evidence>
<dbReference type="PROSITE" id="PS00137">
    <property type="entry name" value="SUBTILASE_HIS"/>
    <property type="match status" value="1"/>
</dbReference>
<evidence type="ECO:0000256" key="5">
    <source>
        <dbReference type="PIRSR" id="PIRSR615500-1"/>
    </source>
</evidence>
<dbReference type="PROSITE" id="PS00138">
    <property type="entry name" value="SUBTILASE_SER"/>
    <property type="match status" value="1"/>
</dbReference>
<dbReference type="PROSITE" id="PS51892">
    <property type="entry name" value="SUBTILASE"/>
    <property type="match status" value="1"/>
</dbReference>
<evidence type="ECO:0000256" key="2">
    <source>
        <dbReference type="ARBA" id="ARBA00022670"/>
    </source>
</evidence>
<dbReference type="PANTHER" id="PTHR43806">
    <property type="entry name" value="PEPTIDASE S8"/>
    <property type="match status" value="1"/>
</dbReference>
<evidence type="ECO:0000256" key="1">
    <source>
        <dbReference type="ARBA" id="ARBA00011073"/>
    </source>
</evidence>
<dbReference type="GO" id="GO:0005975">
    <property type="term" value="P:carbohydrate metabolic process"/>
    <property type="evidence" value="ECO:0007669"/>
    <property type="project" value="UniProtKB-ARBA"/>
</dbReference>
<dbReference type="EMBL" id="JACHMH010000001">
    <property type="protein sequence ID" value="MBB4681518.1"/>
    <property type="molecule type" value="Genomic_DNA"/>
</dbReference>
<dbReference type="InterPro" id="IPR015500">
    <property type="entry name" value="Peptidase_S8_subtilisin-rel"/>
</dbReference>
<sequence length="1068" mass="111167">MAALVLVAALLPVGEPAMAAPAASPVATKDSRTVTLVTGDRVLLNTGRDGAVTVLVQPAPGREHLGFVRETSTGKHGVHHRVVPADAVPLLNEGRLDPRLFDVTALAAQRSADTPLILTGARAASPVGAKPVRALPAINGAAVRGQGAEFWNWVRGRPAGLAKVWLDGVAKPTLATSVPQIGAPAAWQRGLTGAGVTIGVLDSGVDGTHPDLAGKLLQQQDFTGTLPQGGDDLGHGTHVAGIIASGDSQYRGVAPDAKLLSGKVCLSFGCPDSMVIAGMEWIAPRAKVVNLSLGGDTTDGTDPVSTALNTLSAKHGTLFVVSSGNDRSLDPPDPLAGVTAPAAADAALAVGSVTAEDKPSPFTSHGPRFGDHAVKPDLAAPGSGIVSARVPGTPTGDAEPVGERHARASGTSMAAPHVTGAAALLLQKNPQWTVDRLKPQLMSSAKPTAGVFEQGAGRVDVDRAVSQSVWSSGSLGFGFLTYRQSATKKVRYHNDGRTPVTLTLALDPNPAFSLSANQITVPAGGSTEVTITARSNGAAGPQSTRLTGSAPGIAVRTAIGAVLEPESYNLTLKIRSRGGQFAAALAQAVDTATGAVTGPRFDATGTAVLRLPKGRYDLNALDLAANWTVVTLLSRTNLTLNRDTELTLDGTTATPVRATLDRPDARHQFGEFGLVSGERTGVRTSTLTWNSGPGQQLFAAATPGTVTDHVYAYFQRATYGPAHPADGPTPYLYHLAFLERGRIPATLDRRVRDHELARVDSRYHDQGAPTSGLRADYARLPVPGTTIGVFAPYLYSLPAKRIEYFTAHPDVTWQQLLGVRPADGSDVELHWVVRTLRPGYSTAAWNRAPLGPAFGDAEHGWGTQRTGDKLSVGVPLLSGNDPAVVTEPPQLGMTGRTTLSRDGQELGAADTAGLGVFTVPTTAGRYTVHTTATRSVPWSVLGTRADVRWTFNDSGVSGKPLPLLAIRATGQVDDHNRAPAGLPYLLHLTAHHQPGAPAAPLTALSAEVSYDDGATWRKAPVLRFGNSGYTLLNHPPGNGFATLRLAATDAGGNSVTQTVFRAYALSDR</sequence>
<dbReference type="InterPro" id="IPR023827">
    <property type="entry name" value="Peptidase_S8_Asp-AS"/>
</dbReference>
<keyword evidence="4 6" id="KW-0720">Serine protease</keyword>
<gene>
    <name evidence="10" type="ORF">HNR67_007636</name>
</gene>
<dbReference type="Gene3D" id="2.60.40.10">
    <property type="entry name" value="Immunoglobulins"/>
    <property type="match status" value="1"/>
</dbReference>
<feature type="active site" description="Charge relay system" evidence="5 6">
    <location>
        <position position="412"/>
    </location>
</feature>
<dbReference type="InterPro" id="IPR034213">
    <property type="entry name" value="S8_Vpr-like"/>
</dbReference>
<dbReference type="Gene3D" id="3.40.50.200">
    <property type="entry name" value="Peptidase S8/S53 domain"/>
    <property type="match status" value="1"/>
</dbReference>
<keyword evidence="3 6" id="KW-0378">Hydrolase</keyword>
<dbReference type="PRINTS" id="PR00723">
    <property type="entry name" value="SUBTILISIN"/>
</dbReference>
<feature type="domain" description="Peptidase S8/S53" evidence="9">
    <location>
        <begin position="193"/>
        <end position="457"/>
    </location>
</feature>
<keyword evidence="2 6" id="KW-0645">Protease</keyword>
<dbReference type="InterPro" id="IPR000209">
    <property type="entry name" value="Peptidase_S8/S53_dom"/>
</dbReference>
<feature type="active site" description="Charge relay system" evidence="5 6">
    <location>
        <position position="235"/>
    </location>
</feature>
<evidence type="ECO:0000256" key="3">
    <source>
        <dbReference type="ARBA" id="ARBA00022801"/>
    </source>
</evidence>
<dbReference type="CDD" id="cd07474">
    <property type="entry name" value="Peptidases_S8_subtilisin_Vpr-like"/>
    <property type="match status" value="1"/>
</dbReference>
<dbReference type="SUPFAM" id="SSF52743">
    <property type="entry name" value="Subtilisin-like"/>
    <property type="match status" value="1"/>
</dbReference>
<comment type="caution">
    <text evidence="10">The sequence shown here is derived from an EMBL/GenBank/DDBJ whole genome shotgun (WGS) entry which is preliminary data.</text>
</comment>
<accession>A0A7W7FYC0</accession>
<dbReference type="GO" id="GO:0006508">
    <property type="term" value="P:proteolysis"/>
    <property type="evidence" value="ECO:0007669"/>
    <property type="project" value="UniProtKB-KW"/>
</dbReference>
<dbReference type="InterPro" id="IPR036852">
    <property type="entry name" value="Peptidase_S8/S53_dom_sf"/>
</dbReference>
<name>A0A7W7FYC0_9PSEU</name>
<dbReference type="AlphaFoldDB" id="A0A7W7FYC0"/>
<evidence type="ECO:0000256" key="7">
    <source>
        <dbReference type="RuleBase" id="RU003355"/>
    </source>
</evidence>
<dbReference type="InterPro" id="IPR022398">
    <property type="entry name" value="Peptidase_S8_His-AS"/>
</dbReference>